<feature type="region of interest" description="Disordered" evidence="1">
    <location>
        <begin position="1"/>
        <end position="73"/>
    </location>
</feature>
<reference evidence="2 3" key="1">
    <citation type="journal article" date="2024" name="G3 (Bethesda)">
        <title>Genome assembly of Hibiscus sabdariffa L. provides insights into metabolisms of medicinal natural products.</title>
        <authorList>
            <person name="Kim T."/>
        </authorList>
    </citation>
    <scope>NUCLEOTIDE SEQUENCE [LARGE SCALE GENOMIC DNA]</scope>
    <source>
        <strain evidence="2">TK-2024</strain>
        <tissue evidence="2">Old leaves</tissue>
    </source>
</reference>
<dbReference type="EMBL" id="JBBPBM010000009">
    <property type="protein sequence ID" value="KAK8569198.1"/>
    <property type="molecule type" value="Genomic_DNA"/>
</dbReference>
<evidence type="ECO:0000313" key="3">
    <source>
        <dbReference type="Proteomes" id="UP001472677"/>
    </source>
</evidence>
<name>A0ABR2F2M2_9ROSI</name>
<feature type="compositionally biased region" description="Basic and acidic residues" evidence="1">
    <location>
        <begin position="34"/>
        <end position="52"/>
    </location>
</feature>
<dbReference type="Proteomes" id="UP001472677">
    <property type="component" value="Unassembled WGS sequence"/>
</dbReference>
<evidence type="ECO:0000313" key="2">
    <source>
        <dbReference type="EMBL" id="KAK8569198.1"/>
    </source>
</evidence>
<gene>
    <name evidence="2" type="ORF">V6N12_007730</name>
</gene>
<comment type="caution">
    <text evidence="2">The sequence shown here is derived from an EMBL/GenBank/DDBJ whole genome shotgun (WGS) entry which is preliminary data.</text>
</comment>
<sequence length="152" mass="16820">MTRSLPGLPSPPDDDNRNSKKSRHLDDEPPDSGGTREEPMDIDTLLRADNPHASHASHANIANPTSPATFKDMLMGSDKVDHSMNFDAISEDDDIEILEGDVKRSMVDGLISIDFSERIQNLAAKSLYNTVVVKLLGRRIGYAALWNMIFDL</sequence>
<protein>
    <submittedName>
        <fullName evidence="2">Uncharacterized protein</fullName>
    </submittedName>
</protein>
<evidence type="ECO:0000256" key="1">
    <source>
        <dbReference type="SAM" id="MobiDB-lite"/>
    </source>
</evidence>
<accession>A0ABR2F2M2</accession>
<organism evidence="2 3">
    <name type="scientific">Hibiscus sabdariffa</name>
    <name type="common">roselle</name>
    <dbReference type="NCBI Taxonomy" id="183260"/>
    <lineage>
        <taxon>Eukaryota</taxon>
        <taxon>Viridiplantae</taxon>
        <taxon>Streptophyta</taxon>
        <taxon>Embryophyta</taxon>
        <taxon>Tracheophyta</taxon>
        <taxon>Spermatophyta</taxon>
        <taxon>Magnoliopsida</taxon>
        <taxon>eudicotyledons</taxon>
        <taxon>Gunneridae</taxon>
        <taxon>Pentapetalae</taxon>
        <taxon>rosids</taxon>
        <taxon>malvids</taxon>
        <taxon>Malvales</taxon>
        <taxon>Malvaceae</taxon>
        <taxon>Malvoideae</taxon>
        <taxon>Hibiscus</taxon>
    </lineage>
</organism>
<keyword evidence="3" id="KW-1185">Reference proteome</keyword>
<proteinExistence type="predicted"/>